<comment type="caution">
    <text evidence="2">The sequence shown here is derived from an EMBL/GenBank/DDBJ whole genome shotgun (WGS) entry which is preliminary data.</text>
</comment>
<dbReference type="EMBL" id="QFQP01000082">
    <property type="protein sequence ID" value="PZR03571.1"/>
    <property type="molecule type" value="Genomic_DNA"/>
</dbReference>
<gene>
    <name evidence="2" type="ORF">DI536_35805</name>
</gene>
<dbReference type="AlphaFoldDB" id="A0A2W5V0P0"/>
<proteinExistence type="predicted"/>
<dbReference type="Pfam" id="PF09954">
    <property type="entry name" value="DUF2188"/>
    <property type="match status" value="1"/>
</dbReference>
<feature type="region of interest" description="Disordered" evidence="1">
    <location>
        <begin position="52"/>
        <end position="74"/>
    </location>
</feature>
<dbReference type="InterPro" id="IPR018691">
    <property type="entry name" value="DUF2188"/>
</dbReference>
<evidence type="ECO:0000313" key="2">
    <source>
        <dbReference type="EMBL" id="PZR03571.1"/>
    </source>
</evidence>
<organism evidence="2 3">
    <name type="scientific">Archangium gephyra</name>
    <dbReference type="NCBI Taxonomy" id="48"/>
    <lineage>
        <taxon>Bacteria</taxon>
        <taxon>Pseudomonadati</taxon>
        <taxon>Myxococcota</taxon>
        <taxon>Myxococcia</taxon>
        <taxon>Myxococcales</taxon>
        <taxon>Cystobacterineae</taxon>
        <taxon>Archangiaceae</taxon>
        <taxon>Archangium</taxon>
    </lineage>
</organism>
<evidence type="ECO:0008006" key="4">
    <source>
        <dbReference type="Google" id="ProtNLM"/>
    </source>
</evidence>
<protein>
    <recommendedName>
        <fullName evidence="4">DUF2188 domain-containing protein</fullName>
    </recommendedName>
</protein>
<dbReference type="Proteomes" id="UP000249061">
    <property type="component" value="Unassembled WGS sequence"/>
</dbReference>
<sequence>MPNGDIITYYEDGEWKSKVAGSSRAAHVGGTKAEQQAVGRDMAIERKAEHEIRNMDGTIGAKNSYGNDPRGSKG</sequence>
<evidence type="ECO:0000256" key="1">
    <source>
        <dbReference type="SAM" id="MobiDB-lite"/>
    </source>
</evidence>
<evidence type="ECO:0000313" key="3">
    <source>
        <dbReference type="Proteomes" id="UP000249061"/>
    </source>
</evidence>
<accession>A0A2W5V0P0</accession>
<reference evidence="2 3" key="1">
    <citation type="submission" date="2017-08" db="EMBL/GenBank/DDBJ databases">
        <title>Infants hospitalized years apart are colonized by the same room-sourced microbial strains.</title>
        <authorList>
            <person name="Brooks B."/>
            <person name="Olm M.R."/>
            <person name="Firek B.A."/>
            <person name="Baker R."/>
            <person name="Thomas B.C."/>
            <person name="Morowitz M.J."/>
            <person name="Banfield J.F."/>
        </authorList>
    </citation>
    <scope>NUCLEOTIDE SEQUENCE [LARGE SCALE GENOMIC DNA]</scope>
    <source>
        <strain evidence="2">S2_003_000_R2_14</strain>
    </source>
</reference>
<name>A0A2W5V0P0_9BACT</name>